<protein>
    <submittedName>
        <fullName evidence="8">Zinc finger protein 4-like</fullName>
    </submittedName>
</protein>
<sequence length="167" mass="18647">PNSSILTNPTELNPHSDPISLDLSLNFNINNDLVARDSTGISFSSTSETESSNEPIIPRVFSCNYCRRKFYSSQALGGHQNAHKRERTLAKRAMRMGLFAERYASLASLPLNGNSFRSLELFWQGSFHQVTDGGRVGSTHWKLNNHTSDFDITGSNTRQSSNLCFTE</sequence>
<evidence type="ECO:0000313" key="8">
    <source>
        <dbReference type="EMBL" id="MCI00869.1"/>
    </source>
</evidence>
<evidence type="ECO:0000256" key="6">
    <source>
        <dbReference type="PROSITE-ProRule" id="PRU00042"/>
    </source>
</evidence>
<comment type="caution">
    <text evidence="8">The sequence shown here is derived from an EMBL/GenBank/DDBJ whole genome shotgun (WGS) entry which is preliminary data.</text>
</comment>
<dbReference type="InterPro" id="IPR036236">
    <property type="entry name" value="Znf_C2H2_sf"/>
</dbReference>
<feature type="non-terminal residue" evidence="8">
    <location>
        <position position="167"/>
    </location>
</feature>
<dbReference type="AlphaFoldDB" id="A0A392NP26"/>
<evidence type="ECO:0000256" key="4">
    <source>
        <dbReference type="ARBA" id="ARBA00022833"/>
    </source>
</evidence>
<dbReference type="PANTHER" id="PTHR47287:SF18">
    <property type="entry name" value="TRANSCRIPTION FACTOR C2H2 FAMILY"/>
    <property type="match status" value="1"/>
</dbReference>
<evidence type="ECO:0000256" key="1">
    <source>
        <dbReference type="ARBA" id="ARBA00004123"/>
    </source>
</evidence>
<dbReference type="FunFam" id="3.30.160.60:FF:001366">
    <property type="entry name" value="Zinc finger protein 2"/>
    <property type="match status" value="1"/>
</dbReference>
<evidence type="ECO:0000259" key="7">
    <source>
        <dbReference type="PROSITE" id="PS50157"/>
    </source>
</evidence>
<dbReference type="Gene3D" id="3.30.160.60">
    <property type="entry name" value="Classic Zinc Finger"/>
    <property type="match status" value="1"/>
</dbReference>
<dbReference type="PANTHER" id="PTHR47287">
    <property type="entry name" value="C2H2 AND C2HC ZINC FINGERS SUPERFAMILY PROTEIN"/>
    <property type="match status" value="1"/>
</dbReference>
<keyword evidence="5" id="KW-0539">Nucleus</keyword>
<keyword evidence="2" id="KW-0479">Metal-binding</keyword>
<evidence type="ECO:0000313" key="9">
    <source>
        <dbReference type="Proteomes" id="UP000265520"/>
    </source>
</evidence>
<organism evidence="8 9">
    <name type="scientific">Trifolium medium</name>
    <dbReference type="NCBI Taxonomy" id="97028"/>
    <lineage>
        <taxon>Eukaryota</taxon>
        <taxon>Viridiplantae</taxon>
        <taxon>Streptophyta</taxon>
        <taxon>Embryophyta</taxon>
        <taxon>Tracheophyta</taxon>
        <taxon>Spermatophyta</taxon>
        <taxon>Magnoliopsida</taxon>
        <taxon>eudicotyledons</taxon>
        <taxon>Gunneridae</taxon>
        <taxon>Pentapetalae</taxon>
        <taxon>rosids</taxon>
        <taxon>fabids</taxon>
        <taxon>Fabales</taxon>
        <taxon>Fabaceae</taxon>
        <taxon>Papilionoideae</taxon>
        <taxon>50 kb inversion clade</taxon>
        <taxon>NPAAA clade</taxon>
        <taxon>Hologalegina</taxon>
        <taxon>IRL clade</taxon>
        <taxon>Trifolieae</taxon>
        <taxon>Trifolium</taxon>
    </lineage>
</organism>
<reference evidence="8 9" key="1">
    <citation type="journal article" date="2018" name="Front. Plant Sci.">
        <title>Red Clover (Trifolium pratense) and Zigzag Clover (T. medium) - A Picture of Genomic Similarities and Differences.</title>
        <authorList>
            <person name="Dluhosova J."/>
            <person name="Istvanek J."/>
            <person name="Nedelnik J."/>
            <person name="Repkova J."/>
        </authorList>
    </citation>
    <scope>NUCLEOTIDE SEQUENCE [LARGE SCALE GENOMIC DNA]</scope>
    <source>
        <strain evidence="9">cv. 10/8</strain>
        <tissue evidence="8">Leaf</tissue>
    </source>
</reference>
<dbReference type="GO" id="GO:0009788">
    <property type="term" value="P:negative regulation of abscisic acid-activated signaling pathway"/>
    <property type="evidence" value="ECO:0007669"/>
    <property type="project" value="InterPro"/>
</dbReference>
<dbReference type="InterPro" id="IPR044246">
    <property type="entry name" value="ZFP3-like"/>
</dbReference>
<dbReference type="PROSITE" id="PS00028">
    <property type="entry name" value="ZINC_FINGER_C2H2_1"/>
    <property type="match status" value="1"/>
</dbReference>
<evidence type="ECO:0000256" key="3">
    <source>
        <dbReference type="ARBA" id="ARBA00022771"/>
    </source>
</evidence>
<dbReference type="GO" id="GO:0005634">
    <property type="term" value="C:nucleus"/>
    <property type="evidence" value="ECO:0007669"/>
    <property type="project" value="UniProtKB-SubCell"/>
</dbReference>
<proteinExistence type="predicted"/>
<keyword evidence="3 6" id="KW-0863">Zinc-finger</keyword>
<dbReference type="GO" id="GO:0008270">
    <property type="term" value="F:zinc ion binding"/>
    <property type="evidence" value="ECO:0007669"/>
    <property type="project" value="UniProtKB-KW"/>
</dbReference>
<name>A0A392NP26_9FABA</name>
<evidence type="ECO:0000256" key="5">
    <source>
        <dbReference type="ARBA" id="ARBA00023242"/>
    </source>
</evidence>
<feature type="domain" description="C2H2-type" evidence="7">
    <location>
        <begin position="61"/>
        <end position="88"/>
    </location>
</feature>
<dbReference type="InterPro" id="IPR013087">
    <property type="entry name" value="Znf_C2H2_type"/>
</dbReference>
<keyword evidence="4" id="KW-0862">Zinc</keyword>
<accession>A0A392NP26</accession>
<dbReference type="EMBL" id="LXQA010044480">
    <property type="protein sequence ID" value="MCI00869.1"/>
    <property type="molecule type" value="Genomic_DNA"/>
</dbReference>
<evidence type="ECO:0000256" key="2">
    <source>
        <dbReference type="ARBA" id="ARBA00022723"/>
    </source>
</evidence>
<dbReference type="Proteomes" id="UP000265520">
    <property type="component" value="Unassembled WGS sequence"/>
</dbReference>
<comment type="subcellular location">
    <subcellularLocation>
        <location evidence="1">Nucleus</location>
    </subcellularLocation>
</comment>
<keyword evidence="9" id="KW-1185">Reference proteome</keyword>
<feature type="non-terminal residue" evidence="8">
    <location>
        <position position="1"/>
    </location>
</feature>
<dbReference type="PROSITE" id="PS50157">
    <property type="entry name" value="ZINC_FINGER_C2H2_2"/>
    <property type="match status" value="1"/>
</dbReference>
<dbReference type="SUPFAM" id="SSF57667">
    <property type="entry name" value="beta-beta-alpha zinc fingers"/>
    <property type="match status" value="1"/>
</dbReference>